<accession>A0ABQ7WGS5</accession>
<feature type="region of interest" description="Disordered" evidence="1">
    <location>
        <begin position="1"/>
        <end position="20"/>
    </location>
</feature>
<feature type="region of interest" description="Disordered" evidence="1">
    <location>
        <begin position="41"/>
        <end position="66"/>
    </location>
</feature>
<evidence type="ECO:0000313" key="2">
    <source>
        <dbReference type="EMBL" id="KAH0779072.1"/>
    </source>
</evidence>
<dbReference type="EMBL" id="JAIVGD010000002">
    <property type="protein sequence ID" value="KAH0779072.1"/>
    <property type="molecule type" value="Genomic_DNA"/>
</dbReference>
<feature type="compositionally biased region" description="Polar residues" evidence="1">
    <location>
        <begin position="52"/>
        <end position="66"/>
    </location>
</feature>
<gene>
    <name evidence="2" type="ORF">KY290_005499</name>
</gene>
<reference evidence="2 3" key="1">
    <citation type="journal article" date="2021" name="bioRxiv">
        <title>Chromosome-scale and haplotype-resolved genome assembly of a tetraploid potato cultivar.</title>
        <authorList>
            <person name="Sun H."/>
            <person name="Jiao W.-B."/>
            <person name="Krause K."/>
            <person name="Campoy J.A."/>
            <person name="Goel M."/>
            <person name="Folz-Donahue K."/>
            <person name="Kukat C."/>
            <person name="Huettel B."/>
            <person name="Schneeberger K."/>
        </authorList>
    </citation>
    <scope>NUCLEOTIDE SEQUENCE [LARGE SCALE GENOMIC DNA]</scope>
    <source>
        <strain evidence="2">SolTubOtavaFocal</strain>
        <tissue evidence="2">Leaves</tissue>
    </source>
</reference>
<sequence length="157" mass="16465">MKPLSHMALESTSLNASVSPQHNACPKGFNTNYNSYRGGASKGAGKGAYSSNTNTFRENSSTGNRSNLFVNTANELGIPKTGATSSMFIQPTQEPQEEEVQDLQQMCILLRMIEVSVGNGTDCSGNISSGAANLACILACYSSINEIGPFSGEPSGT</sequence>
<organism evidence="2 3">
    <name type="scientific">Solanum tuberosum</name>
    <name type="common">Potato</name>
    <dbReference type="NCBI Taxonomy" id="4113"/>
    <lineage>
        <taxon>Eukaryota</taxon>
        <taxon>Viridiplantae</taxon>
        <taxon>Streptophyta</taxon>
        <taxon>Embryophyta</taxon>
        <taxon>Tracheophyta</taxon>
        <taxon>Spermatophyta</taxon>
        <taxon>Magnoliopsida</taxon>
        <taxon>eudicotyledons</taxon>
        <taxon>Gunneridae</taxon>
        <taxon>Pentapetalae</taxon>
        <taxon>asterids</taxon>
        <taxon>lamiids</taxon>
        <taxon>Solanales</taxon>
        <taxon>Solanaceae</taxon>
        <taxon>Solanoideae</taxon>
        <taxon>Solaneae</taxon>
        <taxon>Solanum</taxon>
    </lineage>
</organism>
<evidence type="ECO:0000256" key="1">
    <source>
        <dbReference type="SAM" id="MobiDB-lite"/>
    </source>
</evidence>
<protein>
    <submittedName>
        <fullName evidence="2">Uncharacterized protein</fullName>
    </submittedName>
</protein>
<evidence type="ECO:0000313" key="3">
    <source>
        <dbReference type="Proteomes" id="UP000826656"/>
    </source>
</evidence>
<feature type="compositionally biased region" description="Polar residues" evidence="1">
    <location>
        <begin position="10"/>
        <end position="20"/>
    </location>
</feature>
<comment type="caution">
    <text evidence="2">The sequence shown here is derived from an EMBL/GenBank/DDBJ whole genome shotgun (WGS) entry which is preliminary data.</text>
</comment>
<dbReference type="Proteomes" id="UP000826656">
    <property type="component" value="Unassembled WGS sequence"/>
</dbReference>
<name>A0ABQ7WGS5_SOLTU</name>
<keyword evidence="3" id="KW-1185">Reference proteome</keyword>
<proteinExistence type="predicted"/>